<proteinExistence type="predicted"/>
<evidence type="ECO:0000313" key="2">
    <source>
        <dbReference type="Proteomes" id="UP001157006"/>
    </source>
</evidence>
<dbReference type="InterPro" id="IPR036691">
    <property type="entry name" value="Endo/exonu/phosph_ase_sf"/>
</dbReference>
<dbReference type="SUPFAM" id="SSF56219">
    <property type="entry name" value="DNase I-like"/>
    <property type="match status" value="1"/>
</dbReference>
<gene>
    <name evidence="1" type="ORF">VFH_U098000</name>
</gene>
<name>A0AAV0YGE3_VICFA</name>
<dbReference type="Gene3D" id="3.60.10.10">
    <property type="entry name" value="Endonuclease/exonuclease/phosphatase"/>
    <property type="match status" value="1"/>
</dbReference>
<keyword evidence="2" id="KW-1185">Reference proteome</keyword>
<dbReference type="EMBL" id="CATIWC010002555">
    <property type="protein sequence ID" value="CAI8584881.1"/>
    <property type="molecule type" value="Genomic_DNA"/>
</dbReference>
<evidence type="ECO:0000313" key="1">
    <source>
        <dbReference type="EMBL" id="CAI8584881.1"/>
    </source>
</evidence>
<dbReference type="Proteomes" id="UP001157006">
    <property type="component" value="Unassembled WGS sequence"/>
</dbReference>
<organism evidence="1 2">
    <name type="scientific">Vicia faba</name>
    <name type="common">Broad bean</name>
    <name type="synonym">Faba vulgaris</name>
    <dbReference type="NCBI Taxonomy" id="3906"/>
    <lineage>
        <taxon>Eukaryota</taxon>
        <taxon>Viridiplantae</taxon>
        <taxon>Streptophyta</taxon>
        <taxon>Embryophyta</taxon>
        <taxon>Tracheophyta</taxon>
        <taxon>Spermatophyta</taxon>
        <taxon>Magnoliopsida</taxon>
        <taxon>eudicotyledons</taxon>
        <taxon>Gunneridae</taxon>
        <taxon>Pentapetalae</taxon>
        <taxon>rosids</taxon>
        <taxon>fabids</taxon>
        <taxon>Fabales</taxon>
        <taxon>Fabaceae</taxon>
        <taxon>Papilionoideae</taxon>
        <taxon>50 kb inversion clade</taxon>
        <taxon>NPAAA clade</taxon>
        <taxon>Hologalegina</taxon>
        <taxon>IRL clade</taxon>
        <taxon>Fabeae</taxon>
        <taxon>Vicia</taxon>
    </lineage>
</organism>
<dbReference type="AlphaFoldDB" id="A0AAV0YGE3"/>
<comment type="caution">
    <text evidence="1">The sequence shown here is derived from an EMBL/GenBank/DDBJ whole genome shotgun (WGS) entry which is preliminary data.</text>
</comment>
<accession>A0AAV0YGE3</accession>
<protein>
    <submittedName>
        <fullName evidence="1">Uncharacterized protein</fullName>
    </submittedName>
</protein>
<sequence length="310" mass="35289">MDQKETHRNKRFLRIKATIDLNHPLKRGTVLKDCEAVGELSKEGFEELDERDLSYGAWLRRLCYLRSQKFNRRKIPTQDHATRVSSAFHMTRVENNLEIEAVAESLGAVELSKGVEKLDATSKGAIVNWKKWTKKQAPRKEMSGVNKKLEVEIGKRHLVDVMIIDGTREIGGKGKKKLKGQDMEKINCENEPEVVLDCPMKILSWNYMGLRNPCRVQSLSRLTNLENTMVVFLSETRLTKVEMERIRLWCGVDSYLGVSCTGERRNKAGGIALLWKESLNLFVNSFSENHIEASFVNDVSGDTLVVFTGS</sequence>
<reference evidence="1 2" key="1">
    <citation type="submission" date="2023-01" db="EMBL/GenBank/DDBJ databases">
        <authorList>
            <person name="Kreplak J."/>
        </authorList>
    </citation>
    <scope>NUCLEOTIDE SEQUENCE [LARGE SCALE GENOMIC DNA]</scope>
</reference>